<dbReference type="AlphaFoldDB" id="A0A9P4HPW5"/>
<feature type="region of interest" description="Disordered" evidence="1">
    <location>
        <begin position="402"/>
        <end position="425"/>
    </location>
</feature>
<reference evidence="3" key="1">
    <citation type="journal article" date="2020" name="Stud. Mycol.">
        <title>101 Dothideomycetes genomes: a test case for predicting lifestyles and emergence of pathogens.</title>
        <authorList>
            <person name="Haridas S."/>
            <person name="Albert R."/>
            <person name="Binder M."/>
            <person name="Bloem J."/>
            <person name="Labutti K."/>
            <person name="Salamov A."/>
            <person name="Andreopoulos B."/>
            <person name="Baker S."/>
            <person name="Barry K."/>
            <person name="Bills G."/>
            <person name="Bluhm B."/>
            <person name="Cannon C."/>
            <person name="Castanera R."/>
            <person name="Culley D."/>
            <person name="Daum C."/>
            <person name="Ezra D."/>
            <person name="Gonzalez J."/>
            <person name="Henrissat B."/>
            <person name="Kuo A."/>
            <person name="Liang C."/>
            <person name="Lipzen A."/>
            <person name="Lutzoni F."/>
            <person name="Magnuson J."/>
            <person name="Mondo S."/>
            <person name="Nolan M."/>
            <person name="Ohm R."/>
            <person name="Pangilinan J."/>
            <person name="Park H.-J."/>
            <person name="Ramirez L."/>
            <person name="Alfaro M."/>
            <person name="Sun H."/>
            <person name="Tritt A."/>
            <person name="Yoshinaga Y."/>
            <person name="Zwiers L.-H."/>
            <person name="Turgeon B."/>
            <person name="Goodwin S."/>
            <person name="Spatafora J."/>
            <person name="Crous P."/>
            <person name="Grigoriev I."/>
        </authorList>
    </citation>
    <scope>NUCLEOTIDE SEQUENCE</scope>
    <source>
        <strain evidence="3">CBS 121410</strain>
    </source>
</reference>
<feature type="region of interest" description="Disordered" evidence="1">
    <location>
        <begin position="113"/>
        <end position="145"/>
    </location>
</feature>
<dbReference type="SUPFAM" id="SSF46934">
    <property type="entry name" value="UBA-like"/>
    <property type="match status" value="1"/>
</dbReference>
<dbReference type="PROSITE" id="PS50030">
    <property type="entry name" value="UBA"/>
    <property type="match status" value="1"/>
</dbReference>
<dbReference type="SMART" id="SM00165">
    <property type="entry name" value="UBA"/>
    <property type="match status" value="1"/>
</dbReference>
<feature type="compositionally biased region" description="Polar residues" evidence="1">
    <location>
        <begin position="514"/>
        <end position="529"/>
    </location>
</feature>
<evidence type="ECO:0000259" key="2">
    <source>
        <dbReference type="PROSITE" id="PS50030"/>
    </source>
</evidence>
<dbReference type="Gene3D" id="1.10.8.10">
    <property type="entry name" value="DNA helicase RuvA subunit, C-terminal domain"/>
    <property type="match status" value="1"/>
</dbReference>
<evidence type="ECO:0000313" key="3">
    <source>
        <dbReference type="EMBL" id="KAF2084477.1"/>
    </source>
</evidence>
<feature type="compositionally biased region" description="Polar residues" evidence="1">
    <location>
        <begin position="687"/>
        <end position="708"/>
    </location>
</feature>
<keyword evidence="4" id="KW-1185">Reference proteome</keyword>
<evidence type="ECO:0000256" key="1">
    <source>
        <dbReference type="SAM" id="MobiDB-lite"/>
    </source>
</evidence>
<feature type="compositionally biased region" description="Low complexity" evidence="1">
    <location>
        <begin position="253"/>
        <end position="267"/>
    </location>
</feature>
<organism evidence="3 4">
    <name type="scientific">Saccharata proteae CBS 121410</name>
    <dbReference type="NCBI Taxonomy" id="1314787"/>
    <lineage>
        <taxon>Eukaryota</taxon>
        <taxon>Fungi</taxon>
        <taxon>Dikarya</taxon>
        <taxon>Ascomycota</taxon>
        <taxon>Pezizomycotina</taxon>
        <taxon>Dothideomycetes</taxon>
        <taxon>Dothideomycetes incertae sedis</taxon>
        <taxon>Botryosphaeriales</taxon>
        <taxon>Saccharataceae</taxon>
        <taxon>Saccharata</taxon>
    </lineage>
</organism>
<name>A0A9P4HPW5_9PEZI</name>
<sequence>MPRVIQDSDDEGDLSTVSSPTSSAAKSPGRVAKSPSPRSTERSAPGTSSTEIVQRNIENTHQQFIQPTTASMAHPMHSHNHLEAHISSSRSPKRRRMMTTSELIASPARRLNRRGTVDLPSQTKSQQLEFEQPEEAGNAVDDNEVDTIQKESNQLGPDTRQWEQSEHSLLSSMKHDFFQHEPVMMFPEASSTIPNATMTQILLAAEIDANAAARDSDGHLVNSPGETKSSIPWSTYIESSKISSQSSRKRSGRSQAASEANVSLSSSRRTKSSQIPQDDKVKLQDSGSTSKRRTKTLDYGRYDQLSQDELANDSPLRATILPTTKRHHSTSPKYENHLTSPTGLLHNSLGTNGRELSPNHAHDDEQVAKSVEDSIRAVRLSKGAKKEKGVVSDTLNSDDIAIGLPKESYQPRPSRSRSKRVLEEPIDLSVRPEKAAKDKAKRRCTTGIVACGRLKLSLAEKIEVLEKKGFSQTQARLALEAKDNDLDSALQWLNTSSPTKTPESFAKNPATDLADTSRTADSSQSSDLQENLGPIPQAGFEPELHDVSGEHVQNTRTRPTSPRPSDLDTLPTAEAQPVSEGPHNTIEMQPSKKRGRGRPKKTETKGLESTFMQKSNNESHLEIGELPPNAVEADSDPAKPSEVNAKTSATNKGAEIPSATENETSTAPLVIADGCATAQAARGGRTETPQRQNSEINSGKPQTPQSNGKVPYRVGLSRRARIAPLLRSVKK</sequence>
<dbReference type="Proteomes" id="UP000799776">
    <property type="component" value="Unassembled WGS sequence"/>
</dbReference>
<dbReference type="EMBL" id="ML978741">
    <property type="protein sequence ID" value="KAF2084477.1"/>
    <property type="molecule type" value="Genomic_DNA"/>
</dbReference>
<evidence type="ECO:0000313" key="4">
    <source>
        <dbReference type="Proteomes" id="UP000799776"/>
    </source>
</evidence>
<protein>
    <recommendedName>
        <fullName evidence="2">UBA domain-containing protein</fullName>
    </recommendedName>
</protein>
<feature type="region of interest" description="Disordered" evidence="1">
    <location>
        <begin position="1"/>
        <end position="51"/>
    </location>
</feature>
<feature type="domain" description="UBA" evidence="2">
    <location>
        <begin position="457"/>
        <end position="496"/>
    </location>
</feature>
<comment type="caution">
    <text evidence="3">The sequence shown here is derived from an EMBL/GenBank/DDBJ whole genome shotgun (WGS) entry which is preliminary data.</text>
</comment>
<feature type="region of interest" description="Disordered" evidence="1">
    <location>
        <begin position="494"/>
        <end position="715"/>
    </location>
</feature>
<feature type="compositionally biased region" description="Polar residues" evidence="1">
    <location>
        <begin position="15"/>
        <end position="25"/>
    </location>
</feature>
<proteinExistence type="predicted"/>
<dbReference type="InterPro" id="IPR009060">
    <property type="entry name" value="UBA-like_sf"/>
</dbReference>
<dbReference type="OrthoDB" id="5404794at2759"/>
<dbReference type="InterPro" id="IPR015940">
    <property type="entry name" value="UBA"/>
</dbReference>
<feature type="compositionally biased region" description="Polar residues" evidence="1">
    <location>
        <begin position="551"/>
        <end position="560"/>
    </location>
</feature>
<gene>
    <name evidence="3" type="ORF">K490DRAFT_68786</name>
</gene>
<feature type="region of interest" description="Disordered" evidence="1">
    <location>
        <begin position="239"/>
        <end position="300"/>
    </location>
</feature>
<accession>A0A9P4HPW5</accession>
<feature type="compositionally biased region" description="Polar residues" evidence="1">
    <location>
        <begin position="119"/>
        <end position="129"/>
    </location>
</feature>